<dbReference type="InterPro" id="IPR050109">
    <property type="entry name" value="HTH-type_TetR-like_transc_reg"/>
</dbReference>
<reference evidence="8" key="1">
    <citation type="journal article" date="2023" name="Arch. Microbiol.">
        <title>Desulfoferula mesophilus gen. nov. sp. nov., a mesophilic sulfate-reducing bacterium isolated from a brackish lake sediment.</title>
        <authorList>
            <person name="Watanabe T."/>
            <person name="Yabe T."/>
            <person name="Tsuji J.M."/>
            <person name="Fukui M."/>
        </authorList>
    </citation>
    <scope>NUCLEOTIDE SEQUENCE [LARGE SCALE GENOMIC DNA]</scope>
    <source>
        <strain evidence="8">12FAK</strain>
    </source>
</reference>
<gene>
    <name evidence="7" type="ORF">FAK_35230</name>
</gene>
<protein>
    <recommendedName>
        <fullName evidence="6">HTH tetR-type domain-containing protein</fullName>
    </recommendedName>
</protein>
<dbReference type="InterPro" id="IPR009057">
    <property type="entry name" value="Homeodomain-like_sf"/>
</dbReference>
<feature type="DNA-binding region" description="H-T-H motif" evidence="4">
    <location>
        <begin position="43"/>
        <end position="62"/>
    </location>
</feature>
<dbReference type="Pfam" id="PF00440">
    <property type="entry name" value="TetR_N"/>
    <property type="match status" value="1"/>
</dbReference>
<dbReference type="PANTHER" id="PTHR30055">
    <property type="entry name" value="HTH-TYPE TRANSCRIPTIONAL REGULATOR RUTR"/>
    <property type="match status" value="1"/>
</dbReference>
<dbReference type="AlphaFoldDB" id="A0AAU9F3J0"/>
<keyword evidence="8" id="KW-1185">Reference proteome</keyword>
<evidence type="ECO:0000313" key="8">
    <source>
        <dbReference type="Proteomes" id="UP001366166"/>
    </source>
</evidence>
<evidence type="ECO:0000256" key="1">
    <source>
        <dbReference type="ARBA" id="ARBA00023015"/>
    </source>
</evidence>
<keyword evidence="5" id="KW-0812">Transmembrane</keyword>
<dbReference type="Proteomes" id="UP001366166">
    <property type="component" value="Chromosome"/>
</dbReference>
<evidence type="ECO:0000256" key="3">
    <source>
        <dbReference type="ARBA" id="ARBA00023163"/>
    </source>
</evidence>
<evidence type="ECO:0000313" key="7">
    <source>
        <dbReference type="EMBL" id="BEQ16457.1"/>
    </source>
</evidence>
<keyword evidence="1" id="KW-0805">Transcription regulation</keyword>
<proteinExistence type="predicted"/>
<keyword evidence="2 4" id="KW-0238">DNA-binding</keyword>
<dbReference type="GO" id="GO:0003700">
    <property type="term" value="F:DNA-binding transcription factor activity"/>
    <property type="evidence" value="ECO:0007669"/>
    <property type="project" value="TreeGrafter"/>
</dbReference>
<dbReference type="EMBL" id="AP028679">
    <property type="protein sequence ID" value="BEQ16457.1"/>
    <property type="molecule type" value="Genomic_DNA"/>
</dbReference>
<dbReference type="PROSITE" id="PS50977">
    <property type="entry name" value="HTH_TETR_2"/>
    <property type="match status" value="1"/>
</dbReference>
<feature type="domain" description="HTH tetR-type" evidence="6">
    <location>
        <begin position="20"/>
        <end position="80"/>
    </location>
</feature>
<feature type="transmembrane region" description="Helical" evidence="5">
    <location>
        <begin position="167"/>
        <end position="189"/>
    </location>
</feature>
<organism evidence="7 8">
    <name type="scientific">Desulfoferula mesophila</name>
    <dbReference type="NCBI Taxonomy" id="3058419"/>
    <lineage>
        <taxon>Bacteria</taxon>
        <taxon>Pseudomonadati</taxon>
        <taxon>Thermodesulfobacteriota</taxon>
        <taxon>Desulfarculia</taxon>
        <taxon>Desulfarculales</taxon>
        <taxon>Desulfarculaceae</taxon>
        <taxon>Desulfoferula</taxon>
    </lineage>
</organism>
<sequence length="209" mass="22159">MAIPTNQQPTPPGPRGQRRQQAARRLSEEGQRLIARQGLAAAKVIDITAAAGVGKGTFFTHWPSKEAFVAELVDQVLSDLARRVRPLNLAPTDAETLVADVAAVHLRYFQLKPEAAALVNQALALDAGGEAHRAVAQRLGEHVALVADMLAPAGAQLGWPRERARELALAVVALAGGYFWLGPALGLGADTPLELLDRLGRALARGLAR</sequence>
<accession>A0AAU9F3J0</accession>
<dbReference type="Gene3D" id="1.10.357.10">
    <property type="entry name" value="Tetracycline Repressor, domain 2"/>
    <property type="match status" value="1"/>
</dbReference>
<evidence type="ECO:0000256" key="2">
    <source>
        <dbReference type="ARBA" id="ARBA00023125"/>
    </source>
</evidence>
<keyword evidence="5" id="KW-1133">Transmembrane helix</keyword>
<keyword evidence="3" id="KW-0804">Transcription</keyword>
<dbReference type="SUPFAM" id="SSF46689">
    <property type="entry name" value="Homeodomain-like"/>
    <property type="match status" value="1"/>
</dbReference>
<keyword evidence="5" id="KW-0472">Membrane</keyword>
<dbReference type="GO" id="GO:0000976">
    <property type="term" value="F:transcription cis-regulatory region binding"/>
    <property type="evidence" value="ECO:0007669"/>
    <property type="project" value="TreeGrafter"/>
</dbReference>
<dbReference type="PANTHER" id="PTHR30055:SF234">
    <property type="entry name" value="HTH-TYPE TRANSCRIPTIONAL REGULATOR BETI"/>
    <property type="match status" value="1"/>
</dbReference>
<dbReference type="RefSeq" id="WP_338602293.1">
    <property type="nucleotide sequence ID" value="NZ_AP028679.1"/>
</dbReference>
<evidence type="ECO:0000259" key="6">
    <source>
        <dbReference type="PROSITE" id="PS50977"/>
    </source>
</evidence>
<dbReference type="KEGG" id="dmp:FAK_35230"/>
<dbReference type="InterPro" id="IPR001647">
    <property type="entry name" value="HTH_TetR"/>
</dbReference>
<name>A0AAU9F3J0_9BACT</name>
<evidence type="ECO:0000256" key="5">
    <source>
        <dbReference type="SAM" id="Phobius"/>
    </source>
</evidence>
<evidence type="ECO:0000256" key="4">
    <source>
        <dbReference type="PROSITE-ProRule" id="PRU00335"/>
    </source>
</evidence>